<feature type="domain" description="TonB-dependent receptor-like beta-barrel" evidence="6">
    <location>
        <begin position="412"/>
        <end position="844"/>
    </location>
</feature>
<evidence type="ECO:0000313" key="9">
    <source>
        <dbReference type="Proteomes" id="UP000220133"/>
    </source>
</evidence>
<evidence type="ECO:0000256" key="4">
    <source>
        <dbReference type="RuleBase" id="RU003357"/>
    </source>
</evidence>
<gene>
    <name evidence="8" type="ORF">COR50_07665</name>
</gene>
<evidence type="ECO:0000259" key="7">
    <source>
        <dbReference type="Pfam" id="PF07715"/>
    </source>
</evidence>
<dbReference type="Gene3D" id="2.60.40.1120">
    <property type="entry name" value="Carboxypeptidase-like, regulatory domain"/>
    <property type="match status" value="1"/>
</dbReference>
<dbReference type="PANTHER" id="PTHR40980:SF5">
    <property type="entry name" value="TONB-DEPENDENT RECEPTOR"/>
    <property type="match status" value="1"/>
</dbReference>
<dbReference type="SUPFAM" id="SSF56935">
    <property type="entry name" value="Porins"/>
    <property type="match status" value="1"/>
</dbReference>
<dbReference type="Pfam" id="PF07715">
    <property type="entry name" value="Plug"/>
    <property type="match status" value="1"/>
</dbReference>
<dbReference type="Pfam" id="PF13715">
    <property type="entry name" value="CarbopepD_reg_2"/>
    <property type="match status" value="1"/>
</dbReference>
<dbReference type="Proteomes" id="UP000220133">
    <property type="component" value="Chromosome"/>
</dbReference>
<evidence type="ECO:0000256" key="2">
    <source>
        <dbReference type="ARBA" id="ARBA00023136"/>
    </source>
</evidence>
<evidence type="ECO:0000259" key="6">
    <source>
        <dbReference type="Pfam" id="PF00593"/>
    </source>
</evidence>
<comment type="similarity">
    <text evidence="4">Belongs to the TonB-dependent receptor family.</text>
</comment>
<dbReference type="InterPro" id="IPR000531">
    <property type="entry name" value="Beta-barrel_TonB"/>
</dbReference>
<dbReference type="Gene3D" id="2.170.130.10">
    <property type="entry name" value="TonB-dependent receptor, plug domain"/>
    <property type="match status" value="1"/>
</dbReference>
<dbReference type="InterPro" id="IPR037066">
    <property type="entry name" value="Plug_dom_sf"/>
</dbReference>
<evidence type="ECO:0000256" key="5">
    <source>
        <dbReference type="SAM" id="SignalP"/>
    </source>
</evidence>
<accession>A0A291QT77</accession>
<feature type="signal peptide" evidence="5">
    <location>
        <begin position="1"/>
        <end position="22"/>
    </location>
</feature>
<sequence length="934" mass="104277">MKRIFQTNLFILFLFSSIWASAQNATKSGRIVGKVTDKKSGEALIGVTVLIHGTANGTVTDVEGNYSLPVTSGVYTVDFKYIGYATKSIGDVKVEGQVPITLNIIMDEPASQNLKEVVIRGTFKQETINAIYVAQKNNAVVSDGISADLIKKSPDRNTGDVLKRVSGTSITDNKFVVVRGLAERYNTTLMNSNLLPSTEPDKKAFSFNIIPSSLIDNIIIYKTASPDLPGDFAGGAVKVNTKDLPNQPFTELSLSLGYHTLTTFKDFSAAGPKGKLDWAGFLDNSKDLPSAYTSVQDQYSNLPSADRKTITQQFPNTFGDIRNSKSLPNIGLQFSTGSTMQMENGHRLGYLLAVNYGTSRRLTQGERSDFDIEKNQMNFSATDNFEESRNLGALLNLAYSYNKSKIAWKNFFNNDFDLNYLTRNGWNFRSAGDTMLVNGSSAETTQNGLFNSVVEGTHQLGNQHIIVDWNASYGRAYRNQPDQRIFSSFNNNDPQQPYYVIISNVNSPQPNSLGRIYSNLTENIYGGGLNVTVPFKLFNENAKFKAGALKNYRSRDFGVTALGYTDVRYGQNITLDKGLNESNIFSPENLEKYNIVLSKLDLNSTDYKGTSDLNAGYLMLDNRLLKNLRMVWGARIENYVQELKSPGKANQKYTNTDVLPSVNLTYNLTEKSNLRGSFFMAVNRPEFRELAAYSQYDYENDFIIRGETELKRSTSLNADMRYEFYSGIGEIISASVFYKKFTDPIEQINLGNKILTYQNAVSATTIGAELEVRKNLAFLASNSFLKNMTFYVNASLINGDITLQNRGNLSSPMQGQSPYLINSGLTYAAPEGFAFNILYNKVGERLKFRGEQGGVDVFEKARDVIDLQLSKSILNQRGEIKLNVSDILAQPIRYYYNYDAEGKTAYDPSVDRVINQWKPGSTISLSFKYKFDKK</sequence>
<comment type="subcellular location">
    <subcellularLocation>
        <location evidence="1 4">Cell outer membrane</location>
    </subcellularLocation>
</comment>
<dbReference type="SUPFAM" id="SSF49464">
    <property type="entry name" value="Carboxypeptidase regulatory domain-like"/>
    <property type="match status" value="1"/>
</dbReference>
<keyword evidence="3" id="KW-0998">Cell outer membrane</keyword>
<evidence type="ECO:0000256" key="1">
    <source>
        <dbReference type="ARBA" id="ARBA00004442"/>
    </source>
</evidence>
<dbReference type="KEGG" id="cbae:COR50_07665"/>
<keyword evidence="5" id="KW-0732">Signal</keyword>
<name>A0A291QT77_9BACT</name>
<feature type="chain" id="PRO_5013013652" description="TonB-dependent receptor" evidence="5">
    <location>
        <begin position="23"/>
        <end position="934"/>
    </location>
</feature>
<keyword evidence="9" id="KW-1185">Reference proteome</keyword>
<keyword evidence="2 4" id="KW-0472">Membrane</keyword>
<organism evidence="8 9">
    <name type="scientific">Chitinophaga caeni</name>
    <dbReference type="NCBI Taxonomy" id="2029983"/>
    <lineage>
        <taxon>Bacteria</taxon>
        <taxon>Pseudomonadati</taxon>
        <taxon>Bacteroidota</taxon>
        <taxon>Chitinophagia</taxon>
        <taxon>Chitinophagales</taxon>
        <taxon>Chitinophagaceae</taxon>
        <taxon>Chitinophaga</taxon>
    </lineage>
</organism>
<dbReference type="InterPro" id="IPR008969">
    <property type="entry name" value="CarboxyPept-like_regulatory"/>
</dbReference>
<proteinExistence type="inferred from homology"/>
<reference evidence="8 9" key="1">
    <citation type="submission" date="2017-10" db="EMBL/GenBank/DDBJ databases">
        <title>Paenichitinophaga pekingensis gen. nov., sp. nov., isolated from activated sludge.</title>
        <authorList>
            <person name="Jin D."/>
            <person name="Kong X."/>
            <person name="Deng Y."/>
            <person name="Bai Z."/>
        </authorList>
    </citation>
    <scope>NUCLEOTIDE SEQUENCE [LARGE SCALE GENOMIC DNA]</scope>
    <source>
        <strain evidence="8 9">13</strain>
    </source>
</reference>
<evidence type="ECO:0000256" key="3">
    <source>
        <dbReference type="ARBA" id="ARBA00023237"/>
    </source>
</evidence>
<dbReference type="InterPro" id="IPR036942">
    <property type="entry name" value="Beta-barrel_TonB_sf"/>
</dbReference>
<dbReference type="GO" id="GO:0009279">
    <property type="term" value="C:cell outer membrane"/>
    <property type="evidence" value="ECO:0007669"/>
    <property type="project" value="UniProtKB-SubCell"/>
</dbReference>
<dbReference type="OrthoDB" id="9768470at2"/>
<dbReference type="Gene3D" id="2.40.170.20">
    <property type="entry name" value="TonB-dependent receptor, beta-barrel domain"/>
    <property type="match status" value="1"/>
</dbReference>
<dbReference type="PANTHER" id="PTHR40980">
    <property type="entry name" value="PLUG DOMAIN-CONTAINING PROTEIN"/>
    <property type="match status" value="1"/>
</dbReference>
<dbReference type="RefSeq" id="WP_098193457.1">
    <property type="nucleotide sequence ID" value="NZ_CP023777.1"/>
</dbReference>
<keyword evidence="4" id="KW-0798">TonB box</keyword>
<dbReference type="Pfam" id="PF00593">
    <property type="entry name" value="TonB_dep_Rec_b-barrel"/>
    <property type="match status" value="1"/>
</dbReference>
<feature type="domain" description="TonB-dependent receptor plug" evidence="7">
    <location>
        <begin position="142"/>
        <end position="236"/>
    </location>
</feature>
<protein>
    <recommendedName>
        <fullName evidence="10">TonB-dependent receptor</fullName>
    </recommendedName>
</protein>
<evidence type="ECO:0008006" key="10">
    <source>
        <dbReference type="Google" id="ProtNLM"/>
    </source>
</evidence>
<dbReference type="InterPro" id="IPR012910">
    <property type="entry name" value="Plug_dom"/>
</dbReference>
<dbReference type="AlphaFoldDB" id="A0A291QT77"/>
<dbReference type="EMBL" id="CP023777">
    <property type="protein sequence ID" value="ATL47073.1"/>
    <property type="molecule type" value="Genomic_DNA"/>
</dbReference>
<evidence type="ECO:0000313" key="8">
    <source>
        <dbReference type="EMBL" id="ATL47073.1"/>
    </source>
</evidence>